<dbReference type="PANTHER" id="PTHR42770:SF7">
    <property type="entry name" value="MEMBRANE PROTEIN"/>
    <property type="match status" value="1"/>
</dbReference>
<evidence type="ECO:0000256" key="2">
    <source>
        <dbReference type="ARBA" id="ARBA00022475"/>
    </source>
</evidence>
<feature type="transmembrane region" description="Helical" evidence="6">
    <location>
        <begin position="341"/>
        <end position="362"/>
    </location>
</feature>
<dbReference type="OMA" id="FCLYLMY"/>
<dbReference type="EMBL" id="JAAVJF010000001">
    <property type="protein sequence ID" value="NYR14864.1"/>
    <property type="molecule type" value="Genomic_DNA"/>
</dbReference>
<feature type="transmembrane region" description="Helical" evidence="6">
    <location>
        <begin position="12"/>
        <end position="37"/>
    </location>
</feature>
<dbReference type="AlphaFoldDB" id="A0A7L4P8A5"/>
<evidence type="ECO:0000256" key="1">
    <source>
        <dbReference type="ARBA" id="ARBA00004651"/>
    </source>
</evidence>
<gene>
    <name evidence="7" type="ORF">HC235_02585</name>
</gene>
<dbReference type="RefSeq" id="WP_011900106.1">
    <property type="nucleotide sequence ID" value="NZ_JAAVJF010000001.1"/>
</dbReference>
<feature type="transmembrane region" description="Helical" evidence="6">
    <location>
        <begin position="224"/>
        <end position="248"/>
    </location>
</feature>
<dbReference type="PIRSF" id="PIRSF006060">
    <property type="entry name" value="AA_transporter"/>
    <property type="match status" value="1"/>
</dbReference>
<evidence type="ECO:0000256" key="6">
    <source>
        <dbReference type="SAM" id="Phobius"/>
    </source>
</evidence>
<organism evidence="7 8">
    <name type="scientific">Pyrobaculum arsenaticum</name>
    <dbReference type="NCBI Taxonomy" id="121277"/>
    <lineage>
        <taxon>Archaea</taxon>
        <taxon>Thermoproteota</taxon>
        <taxon>Thermoprotei</taxon>
        <taxon>Thermoproteales</taxon>
        <taxon>Thermoproteaceae</taxon>
        <taxon>Pyrobaculum</taxon>
    </lineage>
</organism>
<evidence type="ECO:0000313" key="7">
    <source>
        <dbReference type="EMBL" id="NYR14864.1"/>
    </source>
</evidence>
<feature type="transmembrane region" description="Helical" evidence="6">
    <location>
        <begin position="43"/>
        <end position="65"/>
    </location>
</feature>
<evidence type="ECO:0000256" key="3">
    <source>
        <dbReference type="ARBA" id="ARBA00022692"/>
    </source>
</evidence>
<dbReference type="InterPro" id="IPR050367">
    <property type="entry name" value="APC_superfamily"/>
</dbReference>
<keyword evidence="5 6" id="KW-0472">Membrane</keyword>
<feature type="transmembrane region" description="Helical" evidence="6">
    <location>
        <begin position="268"/>
        <end position="297"/>
    </location>
</feature>
<dbReference type="GO" id="GO:0022857">
    <property type="term" value="F:transmembrane transporter activity"/>
    <property type="evidence" value="ECO:0007669"/>
    <property type="project" value="InterPro"/>
</dbReference>
<comment type="caution">
    <text evidence="7">The sequence shown here is derived from an EMBL/GenBank/DDBJ whole genome shotgun (WGS) entry which is preliminary data.</text>
</comment>
<feature type="transmembrane region" description="Helical" evidence="6">
    <location>
        <begin position="117"/>
        <end position="141"/>
    </location>
</feature>
<dbReference type="GeneID" id="5054829"/>
<feature type="transmembrane region" description="Helical" evidence="6">
    <location>
        <begin position="184"/>
        <end position="203"/>
    </location>
</feature>
<evidence type="ECO:0000256" key="4">
    <source>
        <dbReference type="ARBA" id="ARBA00022989"/>
    </source>
</evidence>
<accession>A0A7L4P8A5</accession>
<keyword evidence="8" id="KW-1185">Reference proteome</keyword>
<dbReference type="InterPro" id="IPR002293">
    <property type="entry name" value="AA/rel_permease1"/>
</dbReference>
<keyword evidence="2" id="KW-1003">Cell membrane</keyword>
<keyword evidence="3 6" id="KW-0812">Transmembrane</keyword>
<evidence type="ECO:0000256" key="5">
    <source>
        <dbReference type="ARBA" id="ARBA00023136"/>
    </source>
</evidence>
<comment type="subcellular location">
    <subcellularLocation>
        <location evidence="1">Cell membrane</location>
        <topology evidence="1">Multi-pass membrane protein</topology>
    </subcellularLocation>
</comment>
<dbReference type="Gene3D" id="1.20.1740.10">
    <property type="entry name" value="Amino acid/polyamine transporter I"/>
    <property type="match status" value="1"/>
</dbReference>
<feature type="transmembrane region" description="Helical" evidence="6">
    <location>
        <begin position="407"/>
        <end position="425"/>
    </location>
</feature>
<keyword evidence="4 6" id="KW-1133">Transmembrane helix</keyword>
<feature type="transmembrane region" description="Helical" evidence="6">
    <location>
        <begin position="153"/>
        <end position="172"/>
    </location>
</feature>
<dbReference type="PANTHER" id="PTHR42770">
    <property type="entry name" value="AMINO ACID TRANSPORTER-RELATED"/>
    <property type="match status" value="1"/>
</dbReference>
<feature type="transmembrane region" description="Helical" evidence="6">
    <location>
        <begin position="86"/>
        <end position="105"/>
    </location>
</feature>
<dbReference type="Pfam" id="PF13520">
    <property type="entry name" value="AA_permease_2"/>
    <property type="match status" value="1"/>
</dbReference>
<feature type="transmembrane region" description="Helical" evidence="6">
    <location>
        <begin position="382"/>
        <end position="401"/>
    </location>
</feature>
<sequence length="444" mass="47311">MAVHRDWLRRKLGVFEMFALIYSDIQSTFYFVLGFLLLSGGQYGFFAVAYSIALMAAIALSYGEMGSRFPEAGGSYLYVKYSFGKTIAYLSVWLLAFDQIIMISYGTIDAAKVLHKIWGVGTSEAVVAAAISTALFALSLIGIRESANFAKAVAVFDVVIMATVIVVALATYPAAPPSFNWDGVVAANLFFAFSLASRGYTGVDTIGQLAGEAREPLVQVPKATLLVIGMGVFIGLGLTAAAMSALAPGDLQDPALAPVYLAQKVNHALQYLVSASIVLVMTVAALAGYTSFTRLTYILSDEGLMPSFFKKLHKKFRTPHSSLALAYLVSLLFIAPGEVDLILSIYAVGSLTNYMLVALALAKAARSGTLYGAFKTPLIRGIPLSALLAIVMVTVGLALTILEKYPYLWIIGVWAAAGALFYAAVAHRSGKTGNRGTSTTTNSR</sequence>
<name>A0A7L4P8A5_9CREN</name>
<protein>
    <submittedName>
        <fullName evidence="7">APC family permease</fullName>
    </submittedName>
</protein>
<dbReference type="GO" id="GO:0005886">
    <property type="term" value="C:plasma membrane"/>
    <property type="evidence" value="ECO:0007669"/>
    <property type="project" value="UniProtKB-SubCell"/>
</dbReference>
<proteinExistence type="predicted"/>
<evidence type="ECO:0000313" key="8">
    <source>
        <dbReference type="Proteomes" id="UP000554766"/>
    </source>
</evidence>
<dbReference type="Proteomes" id="UP000554766">
    <property type="component" value="Unassembled WGS sequence"/>
</dbReference>
<reference evidence="7 8" key="1">
    <citation type="journal article" date="2020" name="Nat. Commun.">
        <title>The structures of two archaeal type IV pili illuminate evolutionary relationships.</title>
        <authorList>
            <person name="Wang F."/>
            <person name="Baquero D.P."/>
            <person name="Su Z."/>
            <person name="Beltran L.C."/>
            <person name="Prangishvili D."/>
            <person name="Krupovic M."/>
            <person name="Egelman E.H."/>
        </authorList>
    </citation>
    <scope>NUCLEOTIDE SEQUENCE [LARGE SCALE GENOMIC DNA]</scope>
    <source>
        <strain evidence="7 8">2GA</strain>
    </source>
</reference>
<feature type="transmembrane region" description="Helical" evidence="6">
    <location>
        <begin position="318"/>
        <end position="335"/>
    </location>
</feature>